<dbReference type="PANTHER" id="PTHR14845:SF5">
    <property type="entry name" value="BASAL BODY-ORIENTATION FACTOR 1"/>
    <property type="match status" value="1"/>
</dbReference>
<evidence type="ECO:0000256" key="1">
    <source>
        <dbReference type="ARBA" id="ARBA00004120"/>
    </source>
</evidence>
<keyword evidence="8" id="KW-0966">Cell projection</keyword>
<dbReference type="InterPro" id="IPR032777">
    <property type="entry name" value="DUF4515"/>
</dbReference>
<keyword evidence="7" id="KW-0206">Cytoskeleton</keyword>
<evidence type="ECO:0000256" key="5">
    <source>
        <dbReference type="ARBA" id="ARBA00023054"/>
    </source>
</evidence>
<feature type="compositionally biased region" description="Basic residues" evidence="11">
    <location>
        <begin position="1"/>
        <end position="16"/>
    </location>
</feature>
<evidence type="ECO:0000256" key="4">
    <source>
        <dbReference type="ARBA" id="ARBA00022490"/>
    </source>
</evidence>
<keyword evidence="5 10" id="KW-0175">Coiled coil</keyword>
<dbReference type="PANTHER" id="PTHR14845">
    <property type="entry name" value="COILED-COIL DOMAIN-CONTAINING 166"/>
    <property type="match status" value="1"/>
</dbReference>
<evidence type="ECO:0000256" key="8">
    <source>
        <dbReference type="ARBA" id="ARBA00023273"/>
    </source>
</evidence>
<evidence type="ECO:0000256" key="7">
    <source>
        <dbReference type="ARBA" id="ARBA00023212"/>
    </source>
</evidence>
<dbReference type="Pfam" id="PF14988">
    <property type="entry name" value="DUF4515"/>
    <property type="match status" value="1"/>
</dbReference>
<keyword evidence="6" id="KW-0969">Cilium</keyword>
<keyword evidence="4" id="KW-0963">Cytoplasm</keyword>
<evidence type="ECO:0000256" key="9">
    <source>
        <dbReference type="ARBA" id="ARBA00031573"/>
    </source>
</evidence>
<dbReference type="RefSeq" id="XP_065656542.1">
    <property type="nucleotide sequence ID" value="XM_065800470.1"/>
</dbReference>
<feature type="coiled-coil region" evidence="10">
    <location>
        <begin position="85"/>
        <end position="172"/>
    </location>
</feature>
<feature type="coiled-coil region" evidence="10">
    <location>
        <begin position="274"/>
        <end position="308"/>
    </location>
</feature>
<dbReference type="Proteomes" id="UP001652625">
    <property type="component" value="Chromosome 06"/>
</dbReference>
<reference evidence="14" key="1">
    <citation type="submission" date="2025-08" db="UniProtKB">
        <authorList>
            <consortium name="RefSeq"/>
        </authorList>
    </citation>
    <scope>IDENTIFICATION</scope>
</reference>
<evidence type="ECO:0000259" key="12">
    <source>
        <dbReference type="Pfam" id="PF14988"/>
    </source>
</evidence>
<feature type="domain" description="DUF4515" evidence="12">
    <location>
        <begin position="80"/>
        <end position="271"/>
    </location>
</feature>
<evidence type="ECO:0000256" key="3">
    <source>
        <dbReference type="ARBA" id="ARBA00015392"/>
    </source>
</evidence>
<evidence type="ECO:0000313" key="14">
    <source>
        <dbReference type="RefSeq" id="XP_065656542.1"/>
    </source>
</evidence>
<evidence type="ECO:0000256" key="10">
    <source>
        <dbReference type="SAM" id="Coils"/>
    </source>
</evidence>
<comment type="subcellular location">
    <subcellularLocation>
        <location evidence="1">Cytoplasm</location>
        <location evidence="1">Cytoskeleton</location>
        <location evidence="1">Cilium basal body</location>
    </subcellularLocation>
</comment>
<comment type="similarity">
    <text evidence="2">Belongs to the BBOF1 family.</text>
</comment>
<evidence type="ECO:0000256" key="6">
    <source>
        <dbReference type="ARBA" id="ARBA00023069"/>
    </source>
</evidence>
<evidence type="ECO:0000256" key="2">
    <source>
        <dbReference type="ARBA" id="ARBA00007508"/>
    </source>
</evidence>
<dbReference type="GeneID" id="100200138"/>
<protein>
    <recommendedName>
        <fullName evidence="3">Basal body-orientation factor 1</fullName>
    </recommendedName>
    <alternativeName>
        <fullName evidence="9">Coiled-coil domain-containing protein 176</fullName>
    </alternativeName>
</protein>
<organism evidence="13 14">
    <name type="scientific">Hydra vulgaris</name>
    <name type="common">Hydra</name>
    <name type="synonym">Hydra attenuata</name>
    <dbReference type="NCBI Taxonomy" id="6087"/>
    <lineage>
        <taxon>Eukaryota</taxon>
        <taxon>Metazoa</taxon>
        <taxon>Cnidaria</taxon>
        <taxon>Hydrozoa</taxon>
        <taxon>Hydroidolina</taxon>
        <taxon>Anthoathecata</taxon>
        <taxon>Aplanulata</taxon>
        <taxon>Hydridae</taxon>
        <taxon>Hydra</taxon>
    </lineage>
</organism>
<name>A0ABM4C4P2_HYDVU</name>
<evidence type="ECO:0000313" key="13">
    <source>
        <dbReference type="Proteomes" id="UP001652625"/>
    </source>
</evidence>
<keyword evidence="13" id="KW-1185">Reference proteome</keyword>
<evidence type="ECO:0000256" key="11">
    <source>
        <dbReference type="SAM" id="MobiDB-lite"/>
    </source>
</evidence>
<sequence length="513" mass="60548">MVKKQKKNKSPRKKKEKEKNASKQLVDQELELKLANVKTHILESQLLAAEASKCNYRENTQILLHENENLHQSVKEIEKDAMAYITFLKNEVAQKDIQIHKLLNEVEELKTSNLKEKHNLISESTLEIERIQKLLTQKENEIKLMKTELRLVKEFQIQRVLMEAELHDIKEKYLSSEKKWELKLSRMEEKFFEEKIWLKHDAEIKLTELTEKVHAEAINNIDETTKSIYKKNFELVKSLEYYIKMSESLSQSTTVLVNEKKKLLNERETNNLMVEEKISQANCLRKIIKQLEVKFYRLEKELSQVLSNNKLKNSFMTKKHNEEQESDKLEVMRLHGIIQTKNKELKSMKILSKKIVDERSEIEKFLIESLEYVKNEIVKNRSRFKRDAEMVYNKQMRSAHANLADFPKICNFKHYKFSTNNIFCYLKDAESWDGISDKVDISCLTWEQREKVLRLLFAKINGLSFSNEEAFVKTRESLPSIPLVRNTTENKIALNSGTKTFLTEADELPEVIN</sequence>
<feature type="region of interest" description="Disordered" evidence="11">
    <location>
        <begin position="1"/>
        <end position="22"/>
    </location>
</feature>
<proteinExistence type="inferred from homology"/>
<gene>
    <name evidence="14" type="primary">LOC100200138</name>
</gene>
<accession>A0ABM4C4P2</accession>